<dbReference type="VEuPathDB" id="FungiDB:M747DRAFT_148198"/>
<protein>
    <submittedName>
        <fullName evidence="4">Ankyrin</fullName>
    </submittedName>
</protein>
<dbReference type="Pfam" id="PF12796">
    <property type="entry name" value="Ank_2"/>
    <property type="match status" value="1"/>
</dbReference>
<accession>A0A370BKH0</accession>
<proteinExistence type="predicted"/>
<dbReference type="EMBL" id="KZ851956">
    <property type="protein sequence ID" value="RDH14928.1"/>
    <property type="molecule type" value="Genomic_DNA"/>
</dbReference>
<evidence type="ECO:0000256" key="1">
    <source>
        <dbReference type="ARBA" id="ARBA00022737"/>
    </source>
</evidence>
<evidence type="ECO:0000313" key="5">
    <source>
        <dbReference type="Proteomes" id="UP000253845"/>
    </source>
</evidence>
<dbReference type="PANTHER" id="PTHR24198">
    <property type="entry name" value="ANKYRIN REPEAT AND PROTEIN KINASE DOMAIN-CONTAINING PROTEIN"/>
    <property type="match status" value="1"/>
</dbReference>
<evidence type="ECO:0000313" key="4">
    <source>
        <dbReference type="EMBL" id="RDH14928.1"/>
    </source>
</evidence>
<gene>
    <name evidence="4" type="ORF">M747DRAFT_148198</name>
</gene>
<evidence type="ECO:0000256" key="2">
    <source>
        <dbReference type="ARBA" id="ARBA00023043"/>
    </source>
</evidence>
<reference evidence="4 5" key="1">
    <citation type="submission" date="2018-07" db="EMBL/GenBank/DDBJ databases">
        <title>Section-level genome sequencing of Aspergillus section Nigri to investigate inter- and intra-species variation.</title>
        <authorList>
            <consortium name="DOE Joint Genome Institute"/>
            <person name="Vesth T.C."/>
            <person name="Nybo J.L."/>
            <person name="Theobald S."/>
            <person name="Frisvad J.C."/>
            <person name="Larsen T.O."/>
            <person name="Nielsen K.F."/>
            <person name="Hoof J.B."/>
            <person name="Brandl J."/>
            <person name="Salamov A."/>
            <person name="Riley R."/>
            <person name="Gladden J.M."/>
            <person name="Phatale P."/>
            <person name="Nielsen M.T."/>
            <person name="Lyhne E.K."/>
            <person name="Kogle M.E."/>
            <person name="Strasser K."/>
            <person name="McDonnell E."/>
            <person name="Barry K."/>
            <person name="Clum A."/>
            <person name="Chen C."/>
            <person name="Nolan M."/>
            <person name="Sandor L."/>
            <person name="Kuo A."/>
            <person name="Lipzen A."/>
            <person name="Hainaut M."/>
            <person name="Drula E."/>
            <person name="Tsang A."/>
            <person name="Magnuson J.K."/>
            <person name="Henrissat B."/>
            <person name="Wiebenga A."/>
            <person name="Simmons B.A."/>
            <person name="Makela M.R."/>
            <person name="De vries R.P."/>
            <person name="Grigoriev I.V."/>
            <person name="Mortensen U.H."/>
            <person name="Baker S.E."/>
            <person name="Andersen M.R."/>
        </authorList>
    </citation>
    <scope>NUCLEOTIDE SEQUENCE [LARGE SCALE GENOMIC DNA]</scope>
    <source>
        <strain evidence="4 5">ATCC 13496</strain>
    </source>
</reference>
<evidence type="ECO:0000256" key="3">
    <source>
        <dbReference type="PROSITE-ProRule" id="PRU00023"/>
    </source>
</evidence>
<organism evidence="4 5">
    <name type="scientific">Aspergillus niger ATCC 13496</name>
    <dbReference type="NCBI Taxonomy" id="1353008"/>
    <lineage>
        <taxon>Eukaryota</taxon>
        <taxon>Fungi</taxon>
        <taxon>Dikarya</taxon>
        <taxon>Ascomycota</taxon>
        <taxon>Pezizomycotina</taxon>
        <taxon>Eurotiomycetes</taxon>
        <taxon>Eurotiomycetidae</taxon>
        <taxon>Eurotiales</taxon>
        <taxon>Aspergillaceae</taxon>
        <taxon>Aspergillus</taxon>
        <taxon>Aspergillus subgen. Circumdati</taxon>
    </lineage>
</organism>
<name>A0A370BKH0_ASPNG</name>
<keyword evidence="2 3" id="KW-0040">ANK repeat</keyword>
<dbReference type="InterPro" id="IPR002110">
    <property type="entry name" value="Ankyrin_rpt"/>
</dbReference>
<dbReference type="PROSITE" id="PS50088">
    <property type="entry name" value="ANK_REPEAT"/>
    <property type="match status" value="2"/>
</dbReference>
<dbReference type="PROSITE" id="PS50297">
    <property type="entry name" value="ANK_REP_REGION"/>
    <property type="match status" value="2"/>
</dbReference>
<feature type="repeat" description="ANK" evidence="3">
    <location>
        <begin position="127"/>
        <end position="151"/>
    </location>
</feature>
<dbReference type="InterPro" id="IPR036770">
    <property type="entry name" value="Ankyrin_rpt-contain_sf"/>
</dbReference>
<dbReference type="Gene3D" id="1.25.40.20">
    <property type="entry name" value="Ankyrin repeat-containing domain"/>
    <property type="match status" value="1"/>
</dbReference>
<sequence>MAQCITGAKPSYLERLLTYITEAARSGYSPARAVYAQVMHAHGQMPAFDEQTLDKWLLQAVSEGYFFERPSSRVTKEQLQAARQKYRDAGGFCADPFTRKPTILDIAHDRNRAEEWLTADKRFVDIDGNTLLHVAAALGSIDVVQWLVENSKMPVDVPNDNGETPLYKACQAGQTDTVHYLLDHGAAASITTRRDKLTPLHWLFMFPESSTSAIATRFVKEGGADVNALMVPERTEEGAYAARRNFMAH</sequence>
<feature type="repeat" description="ANK" evidence="3">
    <location>
        <begin position="161"/>
        <end position="193"/>
    </location>
</feature>
<dbReference type="SMART" id="SM00248">
    <property type="entry name" value="ANK"/>
    <property type="match status" value="3"/>
</dbReference>
<dbReference type="PANTHER" id="PTHR24198:SF165">
    <property type="entry name" value="ANKYRIN REPEAT-CONTAINING PROTEIN-RELATED"/>
    <property type="match status" value="1"/>
</dbReference>
<dbReference type="AlphaFoldDB" id="A0A370BKH0"/>
<dbReference type="SUPFAM" id="SSF48403">
    <property type="entry name" value="Ankyrin repeat"/>
    <property type="match status" value="1"/>
</dbReference>
<dbReference type="Proteomes" id="UP000253845">
    <property type="component" value="Unassembled WGS sequence"/>
</dbReference>
<dbReference type="GO" id="GO:0005737">
    <property type="term" value="C:cytoplasm"/>
    <property type="evidence" value="ECO:0007669"/>
    <property type="project" value="TreeGrafter"/>
</dbReference>
<keyword evidence="1" id="KW-0677">Repeat</keyword>